<dbReference type="Proteomes" id="UP000194857">
    <property type="component" value="Unassembled WGS sequence"/>
</dbReference>
<evidence type="ECO:0000313" key="6">
    <source>
        <dbReference type="EMBL" id="RPM13465.1"/>
    </source>
</evidence>
<dbReference type="Proteomes" id="UP000270834">
    <property type="component" value="Unassembled WGS sequence"/>
</dbReference>
<dbReference type="EMBL" id="NSNE01000010">
    <property type="protein sequence ID" value="RPM13465.1"/>
    <property type="molecule type" value="Genomic_DNA"/>
</dbReference>
<dbReference type="Proteomes" id="UP000045039">
    <property type="component" value="Unassembled WGS sequence"/>
</dbReference>
<evidence type="ECO:0000313" key="3">
    <source>
        <dbReference type="EMBL" id="OTI57962.1"/>
    </source>
</evidence>
<evidence type="ECO:0000313" key="11">
    <source>
        <dbReference type="Proteomes" id="UP000284767"/>
    </source>
</evidence>
<reference evidence="1" key="1">
    <citation type="submission" date="2015-06" db="EMBL/GenBank/DDBJ databases">
        <authorList>
            <person name="Radhakrishnan R."/>
            <person name="Underwood A."/>
            <person name="Al-Shahib A."/>
        </authorList>
    </citation>
    <scope>NUCLEOTIDE SEQUENCE</scope>
    <source>
        <strain evidence="1">P19_London_7_VIM_2_05_10</strain>
    </source>
</reference>
<dbReference type="Proteomes" id="UP000284767">
    <property type="component" value="Unassembled WGS sequence"/>
</dbReference>
<reference evidence="4 9" key="5">
    <citation type="submission" date="2018-07" db="EMBL/GenBank/DDBJ databases">
        <title>Mechanisms of high-level aminoglycoside resistance among Gram-negative pathogens in Brazil.</title>
        <authorList>
            <person name="Ballaben A.S."/>
            <person name="Darini A.L.C."/>
            <person name="Doi Y."/>
        </authorList>
    </citation>
    <scope>NUCLEOTIDE SEQUENCE [LARGE SCALE GENOMIC DNA]</scope>
    <source>
        <strain evidence="4 9">B2-305</strain>
    </source>
</reference>
<reference evidence="6 11" key="7">
    <citation type="submission" date="2019-01" db="EMBL/GenBank/DDBJ databases">
        <title>The Pseudomonas aeruginosa pan-genome provides new insights on its population structure, horizontal gene transfer and pathogenicity.</title>
        <authorList>
            <person name="Freschi L."/>
            <person name="Vincent A.T."/>
            <person name="Jeukens J."/>
            <person name="Emond-Rheault J.-G."/>
            <person name="Kukavica-Ibrulj I."/>
            <person name="Dupont M.-J."/>
            <person name="Charette S.J."/>
            <person name="Boyle B."/>
            <person name="Levesque R.C."/>
        </authorList>
    </citation>
    <scope>NUCLEOTIDE SEQUENCE [LARGE SCALE GENOMIC DNA]</scope>
    <source>
        <strain evidence="6 11">PA-W36</strain>
    </source>
</reference>
<dbReference type="OMA" id="TFRDCDN"/>
<dbReference type="EMBL" id="WXZT01000016">
    <property type="protein sequence ID" value="MZZ15153.1"/>
    <property type="molecule type" value="Genomic_DNA"/>
</dbReference>
<dbReference type="eggNOG" id="ENOG5032J1Q">
    <property type="taxonomic scope" value="Bacteria"/>
</dbReference>
<evidence type="ECO:0000313" key="9">
    <source>
        <dbReference type="Proteomes" id="UP000253594"/>
    </source>
</evidence>
<gene>
    <name evidence="5" type="ORF">ALP65_00989</name>
    <name evidence="3" type="ORF">CAZ10_25150</name>
    <name evidence="4" type="ORF">DT376_20885</name>
    <name evidence="2" type="ORF">GUL26_23140</name>
    <name evidence="6" type="ORF">IPC1295_17860</name>
    <name evidence="1" type="ORF">PAERUG_P19_London_7_VIM_2_05_10_01414</name>
</gene>
<dbReference type="SMR" id="A0A072ZME5"/>
<dbReference type="EMBL" id="QORE01000761">
    <property type="protein sequence ID" value="RCI72966.1"/>
    <property type="molecule type" value="Genomic_DNA"/>
</dbReference>
<dbReference type="RefSeq" id="WP_003113659.1">
    <property type="nucleotide sequence ID" value="NZ_AP014839.1"/>
</dbReference>
<protein>
    <submittedName>
        <fullName evidence="2">DUF3509 domain-containing protein</fullName>
    </submittedName>
</protein>
<evidence type="ECO:0000313" key="4">
    <source>
        <dbReference type="EMBL" id="RCI72966.1"/>
    </source>
</evidence>
<proteinExistence type="predicted"/>
<reference evidence="3 8" key="3">
    <citation type="submission" date="2017-05" db="EMBL/GenBank/DDBJ databases">
        <authorList>
            <person name="Song R."/>
            <person name="Chenine A.L."/>
            <person name="Ruprecht R.M."/>
        </authorList>
    </citation>
    <scope>NUCLEOTIDE SEQUENCE [LARGE SCALE GENOMIC DNA]</scope>
    <source>
        <strain evidence="3 8">S567_C10_BS</strain>
    </source>
</reference>
<evidence type="ECO:0000313" key="7">
    <source>
        <dbReference type="Proteomes" id="UP000045039"/>
    </source>
</evidence>
<sequence length="121" mass="14029">MLDTDENVVEYLEEHFKDVRVSCEPRPDGALLVTLRNNQGKRLMSRAISGQEQSSPLLLNQVLERIRRDLIIDQGPLQTRDSDYFRKRIDLLTFRDSDNQHLTHRKVLVAGGKLRTMSLAR</sequence>
<reference evidence="7" key="2">
    <citation type="submission" date="2015-06" db="EMBL/GenBank/DDBJ databases">
        <authorList>
            <person name="Radhakrishnan Rajesh"/>
            <person name="Underwood Anthony"/>
            <person name="Al-Shahib Ali"/>
        </authorList>
    </citation>
    <scope>NUCLEOTIDE SEQUENCE [LARGE SCALE GENOMIC DNA]</scope>
    <source>
        <strain evidence="7">P19_London_7_VIM_2_05_10</strain>
    </source>
</reference>
<evidence type="ECO:0000313" key="5">
    <source>
        <dbReference type="EMBL" id="RMS48305.1"/>
    </source>
</evidence>
<evidence type="ECO:0000313" key="2">
    <source>
        <dbReference type="EMBL" id="MZZ15153.1"/>
    </source>
</evidence>
<dbReference type="EMBL" id="RBSQ01001064">
    <property type="protein sequence ID" value="RMS48305.1"/>
    <property type="molecule type" value="Genomic_DNA"/>
</dbReference>
<name>A0A072ZME5_PSEAI</name>
<dbReference type="Proteomes" id="UP000253594">
    <property type="component" value="Unassembled WGS sequence"/>
</dbReference>
<reference evidence="2" key="8">
    <citation type="submission" date="2020-01" db="EMBL/GenBank/DDBJ databases">
        <title>Bacteria Cultured from War Wounds Associated with the Conflict in Eastern Ukraine.</title>
        <authorList>
            <person name="Snesrud E."/>
            <person name="Galac M.R."/>
            <person name="Mc Gann P."/>
            <person name="Valentine K."/>
            <person name="Viacheslav K."/>
        </authorList>
    </citation>
    <scope>NUCLEOTIDE SEQUENCE</scope>
    <source>
        <strain evidence="2">VNMU148</strain>
    </source>
</reference>
<dbReference type="Pfam" id="PF12021">
    <property type="entry name" value="DUF3509"/>
    <property type="match status" value="1"/>
</dbReference>
<dbReference type="InterPro" id="IPR021898">
    <property type="entry name" value="DUF3509"/>
</dbReference>
<accession>A0A072ZME5</accession>
<dbReference type="EMBL" id="CVVU01000066">
    <property type="protein sequence ID" value="CRO34495.1"/>
    <property type="molecule type" value="Genomic_DNA"/>
</dbReference>
<evidence type="ECO:0000313" key="8">
    <source>
        <dbReference type="Proteomes" id="UP000194857"/>
    </source>
</evidence>
<organism evidence="1 7">
    <name type="scientific">Pseudomonas aeruginosa</name>
    <dbReference type="NCBI Taxonomy" id="287"/>
    <lineage>
        <taxon>Bacteria</taxon>
        <taxon>Pseudomonadati</taxon>
        <taxon>Pseudomonadota</taxon>
        <taxon>Gammaproteobacteria</taxon>
        <taxon>Pseudomonadales</taxon>
        <taxon>Pseudomonadaceae</taxon>
        <taxon>Pseudomonas</taxon>
    </lineage>
</organism>
<evidence type="ECO:0000313" key="10">
    <source>
        <dbReference type="Proteomes" id="UP000270834"/>
    </source>
</evidence>
<dbReference type="Proteomes" id="UP000644192">
    <property type="component" value="Unassembled WGS sequence"/>
</dbReference>
<reference evidence="6 11" key="4">
    <citation type="submission" date="2017-08" db="EMBL/GenBank/DDBJ databases">
        <authorList>
            <person name="Feschi L."/>
            <person name="Jeukens J."/>
            <person name="Emond-Rheault J.-G."/>
            <person name="Kukavica-Ibrulj I."/>
            <person name="Boyle B."/>
            <person name="Levesque R.C."/>
        </authorList>
    </citation>
    <scope>NUCLEOTIDE SEQUENCE [LARGE SCALE GENOMIC DNA]</scope>
    <source>
        <strain evidence="6 11">PA-W36</strain>
    </source>
</reference>
<reference evidence="5 10" key="6">
    <citation type="submission" date="2018-08" db="EMBL/GenBank/DDBJ databases">
        <title>Recombination of ecologically and evolutionarily significant loci maintains genetic cohesion in the Pseudomonas syringae species complex.</title>
        <authorList>
            <person name="Dillon M."/>
            <person name="Thakur S."/>
            <person name="Almeida R.N.D."/>
            <person name="Weir B.S."/>
            <person name="Guttman D.S."/>
        </authorList>
    </citation>
    <scope>NUCLEOTIDE SEQUENCE [LARGE SCALE GENOMIC DNA]</scope>
    <source>
        <strain evidence="5 10">ICMP 7846</strain>
    </source>
</reference>
<evidence type="ECO:0000313" key="1">
    <source>
        <dbReference type="EMBL" id="CRO34495.1"/>
    </source>
</evidence>
<dbReference type="EMBL" id="NFFZ01000015">
    <property type="protein sequence ID" value="OTI57962.1"/>
    <property type="molecule type" value="Genomic_DNA"/>
</dbReference>
<accession>A0A1S1C7J4</accession>
<dbReference type="AlphaFoldDB" id="A0A072ZME5"/>
<comment type="caution">
    <text evidence="1">The sequence shown here is derived from an EMBL/GenBank/DDBJ whole genome shotgun (WGS) entry which is preliminary data.</text>
</comment>